<dbReference type="GO" id="GO:0046872">
    <property type="term" value="F:metal ion binding"/>
    <property type="evidence" value="ECO:0007669"/>
    <property type="project" value="UniProtKB-KW"/>
</dbReference>
<keyword evidence="3" id="KW-0223">Dioxygenase</keyword>
<dbReference type="AlphaFoldDB" id="A0A0K6GF80"/>
<keyword evidence="2" id="KW-0479">Metal-binding</keyword>
<reference evidence="8 9" key="1">
    <citation type="submission" date="2015-07" db="EMBL/GenBank/DDBJ databases">
        <authorList>
            <person name="Noorani M."/>
        </authorList>
    </citation>
    <scope>NUCLEOTIDE SEQUENCE [LARGE SCALE GENOMIC DNA]</scope>
    <source>
        <strain evidence="8">BBA 69670</strain>
    </source>
</reference>
<dbReference type="GO" id="GO:0051213">
    <property type="term" value="F:dioxygenase activity"/>
    <property type="evidence" value="ECO:0007669"/>
    <property type="project" value="UniProtKB-KW"/>
</dbReference>
<evidence type="ECO:0000313" key="8">
    <source>
        <dbReference type="EMBL" id="CUA77145.1"/>
    </source>
</evidence>
<comment type="cofactor">
    <cofactor evidence="1">
        <name>Fe(2+)</name>
        <dbReference type="ChEBI" id="CHEBI:29033"/>
    </cofactor>
</comment>
<evidence type="ECO:0000256" key="4">
    <source>
        <dbReference type="ARBA" id="ARBA00023002"/>
    </source>
</evidence>
<feature type="domain" description="2OGFeDO JBP1/TET oxygenase" evidence="7">
    <location>
        <begin position="84"/>
        <end position="213"/>
    </location>
</feature>
<sequence length="290" mass="32292">MAQELARDMKKYEATLGPHIGDHWRTEGDDRYLVNGNPHGCRHWAKAWNARGHQFSNDPAPSSEVLLGRSVDQICGRIQSIIGLKPLAGRINDLLSKAHPRFFDLLCSMEEPLNRYAGAQMIGGIWESKFPGLAVLMNKESGEHLDMNGVRRGWDVLLALGDFEGGSLYLRDLNVRVPFLPGTLVAFDGTRQRHLIEEFTGCQRISLVHFVHKSTVLHAGLSPSLPDLNLQDIVSQVSPPTQVLAKRKKTSRGVGHRFRRGAKVEEADTKAKDATNGEYAREGSKRRSVN</sequence>
<gene>
    <name evidence="8" type="ORF">RSOLAG22IIIB_12564</name>
</gene>
<dbReference type="Pfam" id="PF12851">
    <property type="entry name" value="Tet_JBP"/>
    <property type="match status" value="1"/>
</dbReference>
<evidence type="ECO:0000256" key="1">
    <source>
        <dbReference type="ARBA" id="ARBA00001954"/>
    </source>
</evidence>
<accession>A0A0K6GF80</accession>
<feature type="region of interest" description="Disordered" evidence="6">
    <location>
        <begin position="239"/>
        <end position="290"/>
    </location>
</feature>
<evidence type="ECO:0000256" key="5">
    <source>
        <dbReference type="ARBA" id="ARBA00023004"/>
    </source>
</evidence>
<dbReference type="Proteomes" id="UP000044841">
    <property type="component" value="Unassembled WGS sequence"/>
</dbReference>
<dbReference type="Gene3D" id="3.60.130.30">
    <property type="match status" value="1"/>
</dbReference>
<evidence type="ECO:0000259" key="7">
    <source>
        <dbReference type="Pfam" id="PF12851"/>
    </source>
</evidence>
<proteinExistence type="predicted"/>
<organism evidence="8 9">
    <name type="scientific">Rhizoctonia solani</name>
    <dbReference type="NCBI Taxonomy" id="456999"/>
    <lineage>
        <taxon>Eukaryota</taxon>
        <taxon>Fungi</taxon>
        <taxon>Dikarya</taxon>
        <taxon>Basidiomycota</taxon>
        <taxon>Agaricomycotina</taxon>
        <taxon>Agaricomycetes</taxon>
        <taxon>Cantharellales</taxon>
        <taxon>Ceratobasidiaceae</taxon>
        <taxon>Rhizoctonia</taxon>
    </lineage>
</organism>
<protein>
    <recommendedName>
        <fullName evidence="7">2OGFeDO JBP1/TET oxygenase domain-containing protein</fullName>
    </recommendedName>
</protein>
<evidence type="ECO:0000256" key="2">
    <source>
        <dbReference type="ARBA" id="ARBA00022723"/>
    </source>
</evidence>
<keyword evidence="5" id="KW-0408">Iron</keyword>
<keyword evidence="9" id="KW-1185">Reference proteome</keyword>
<dbReference type="EMBL" id="CYGV01001779">
    <property type="protein sequence ID" value="CUA77145.1"/>
    <property type="molecule type" value="Genomic_DNA"/>
</dbReference>
<feature type="compositionally biased region" description="Basic residues" evidence="6">
    <location>
        <begin position="245"/>
        <end position="261"/>
    </location>
</feature>
<keyword evidence="4" id="KW-0560">Oxidoreductase</keyword>
<evidence type="ECO:0000313" key="9">
    <source>
        <dbReference type="Proteomes" id="UP000044841"/>
    </source>
</evidence>
<dbReference type="InterPro" id="IPR024779">
    <property type="entry name" value="2OGFeDO_JBP1/TET_oxygenase_dom"/>
</dbReference>
<feature type="compositionally biased region" description="Basic and acidic residues" evidence="6">
    <location>
        <begin position="262"/>
        <end position="290"/>
    </location>
</feature>
<evidence type="ECO:0000256" key="6">
    <source>
        <dbReference type="SAM" id="MobiDB-lite"/>
    </source>
</evidence>
<evidence type="ECO:0000256" key="3">
    <source>
        <dbReference type="ARBA" id="ARBA00022964"/>
    </source>
</evidence>
<name>A0A0K6GF80_9AGAM</name>